<evidence type="ECO:0000256" key="7">
    <source>
        <dbReference type="ARBA" id="ARBA00023136"/>
    </source>
</evidence>
<feature type="transmembrane region" description="Helical" evidence="10">
    <location>
        <begin position="301"/>
        <end position="322"/>
    </location>
</feature>
<dbReference type="FunFam" id="1.20.1250.20:FF:000489">
    <property type="entry name" value="MFS general substrate transporter"/>
    <property type="match status" value="1"/>
</dbReference>
<evidence type="ECO:0000256" key="8">
    <source>
        <dbReference type="ARBA" id="ARBA00023180"/>
    </source>
</evidence>
<dbReference type="PRINTS" id="PR01036">
    <property type="entry name" value="TCRTETB"/>
</dbReference>
<feature type="transmembrane region" description="Helical" evidence="10">
    <location>
        <begin position="115"/>
        <end position="133"/>
    </location>
</feature>
<proteinExistence type="inferred from homology"/>
<dbReference type="AlphaFoldDB" id="A0AAD9MEP7"/>
<feature type="transmembrane region" description="Helical" evidence="10">
    <location>
        <begin position="433"/>
        <end position="451"/>
    </location>
</feature>
<dbReference type="InterPro" id="IPR011701">
    <property type="entry name" value="MFS"/>
</dbReference>
<feature type="transmembrane region" description="Helical" evidence="10">
    <location>
        <begin position="77"/>
        <end position="103"/>
    </location>
</feature>
<dbReference type="Pfam" id="PF07690">
    <property type="entry name" value="MFS_1"/>
    <property type="match status" value="1"/>
</dbReference>
<keyword evidence="5 10" id="KW-0812">Transmembrane</keyword>
<dbReference type="CDD" id="cd17502">
    <property type="entry name" value="MFS_Azr1_MDR_like"/>
    <property type="match status" value="1"/>
</dbReference>
<dbReference type="EMBL" id="JAQQPM010000004">
    <property type="protein sequence ID" value="KAK2071193.1"/>
    <property type="molecule type" value="Genomic_DNA"/>
</dbReference>
<feature type="transmembrane region" description="Helical" evidence="10">
    <location>
        <begin position="170"/>
        <end position="195"/>
    </location>
</feature>
<keyword evidence="4" id="KW-1003">Cell membrane</keyword>
<evidence type="ECO:0000256" key="4">
    <source>
        <dbReference type="ARBA" id="ARBA00022475"/>
    </source>
</evidence>
<dbReference type="InterPro" id="IPR020846">
    <property type="entry name" value="MFS_dom"/>
</dbReference>
<keyword evidence="8" id="KW-0325">Glycoprotein</keyword>
<keyword evidence="3" id="KW-0813">Transport</keyword>
<evidence type="ECO:0000256" key="3">
    <source>
        <dbReference type="ARBA" id="ARBA00022448"/>
    </source>
</evidence>
<dbReference type="Proteomes" id="UP001217918">
    <property type="component" value="Unassembled WGS sequence"/>
</dbReference>
<feature type="transmembrane region" description="Helical" evidence="10">
    <location>
        <begin position="230"/>
        <end position="253"/>
    </location>
</feature>
<gene>
    <name evidence="12" type="ORF">P8C59_005636</name>
</gene>
<evidence type="ECO:0000256" key="1">
    <source>
        <dbReference type="ARBA" id="ARBA00004651"/>
    </source>
</evidence>
<feature type="transmembrane region" description="Helical" evidence="10">
    <location>
        <begin position="145"/>
        <end position="164"/>
    </location>
</feature>
<keyword evidence="6 10" id="KW-1133">Transmembrane helix</keyword>
<feature type="domain" description="Major facilitator superfamily (MFS) profile" evidence="11">
    <location>
        <begin position="80"/>
        <end position="567"/>
    </location>
</feature>
<evidence type="ECO:0000256" key="9">
    <source>
        <dbReference type="SAM" id="MobiDB-lite"/>
    </source>
</evidence>
<comment type="caution">
    <text evidence="12">The sequence shown here is derived from an EMBL/GenBank/DDBJ whole genome shotgun (WGS) entry which is preliminary data.</text>
</comment>
<dbReference type="Gene3D" id="1.20.1250.20">
    <property type="entry name" value="MFS general substrate transporter like domains"/>
    <property type="match status" value="2"/>
</dbReference>
<comment type="subcellular location">
    <subcellularLocation>
        <location evidence="1">Cell membrane</location>
        <topology evidence="1">Multi-pass membrane protein</topology>
    </subcellularLocation>
</comment>
<evidence type="ECO:0000256" key="6">
    <source>
        <dbReference type="ARBA" id="ARBA00022989"/>
    </source>
</evidence>
<feature type="compositionally biased region" description="Basic and acidic residues" evidence="9">
    <location>
        <begin position="10"/>
        <end position="35"/>
    </location>
</feature>
<protein>
    <recommendedName>
        <fullName evidence="11">Major facilitator superfamily (MFS) profile domain-containing protein</fullName>
    </recommendedName>
</protein>
<dbReference type="PROSITE" id="PS50850">
    <property type="entry name" value="MFS"/>
    <property type="match status" value="1"/>
</dbReference>
<evidence type="ECO:0000313" key="12">
    <source>
        <dbReference type="EMBL" id="KAK2071193.1"/>
    </source>
</evidence>
<name>A0AAD9MEP7_9PEZI</name>
<feature type="transmembrane region" description="Helical" evidence="10">
    <location>
        <begin position="472"/>
        <end position="493"/>
    </location>
</feature>
<feature type="region of interest" description="Disordered" evidence="9">
    <location>
        <begin position="1"/>
        <end position="40"/>
    </location>
</feature>
<feature type="transmembrane region" description="Helical" evidence="10">
    <location>
        <begin position="342"/>
        <end position="363"/>
    </location>
</feature>
<evidence type="ECO:0000259" key="11">
    <source>
        <dbReference type="PROSITE" id="PS50850"/>
    </source>
</evidence>
<reference evidence="12" key="1">
    <citation type="journal article" date="2023" name="Mol. Plant Microbe Interact.">
        <title>Elucidating the Obligate Nature and Biological Capacity of an Invasive Fungal Corn Pathogen.</title>
        <authorList>
            <person name="MacCready J.S."/>
            <person name="Roggenkamp E.M."/>
            <person name="Gdanetz K."/>
            <person name="Chilvers M.I."/>
        </authorList>
    </citation>
    <scope>NUCLEOTIDE SEQUENCE</scope>
    <source>
        <strain evidence="12">PM02</strain>
    </source>
</reference>
<dbReference type="GO" id="GO:0022857">
    <property type="term" value="F:transmembrane transporter activity"/>
    <property type="evidence" value="ECO:0007669"/>
    <property type="project" value="InterPro"/>
</dbReference>
<evidence type="ECO:0000256" key="5">
    <source>
        <dbReference type="ARBA" id="ARBA00022692"/>
    </source>
</evidence>
<accession>A0AAD9MEP7</accession>
<evidence type="ECO:0000256" key="2">
    <source>
        <dbReference type="ARBA" id="ARBA00007520"/>
    </source>
</evidence>
<dbReference type="PANTHER" id="PTHR23501:SF199">
    <property type="entry name" value="MFS EFFLUX TRANSPORTER INPD-RELATED"/>
    <property type="match status" value="1"/>
</dbReference>
<keyword evidence="7 10" id="KW-0472">Membrane</keyword>
<feature type="transmembrane region" description="Helical" evidence="10">
    <location>
        <begin position="202"/>
        <end position="224"/>
    </location>
</feature>
<feature type="transmembrane region" description="Helical" evidence="10">
    <location>
        <begin position="540"/>
        <end position="562"/>
    </location>
</feature>
<evidence type="ECO:0000313" key="13">
    <source>
        <dbReference type="Proteomes" id="UP001217918"/>
    </source>
</evidence>
<evidence type="ECO:0000256" key="10">
    <source>
        <dbReference type="SAM" id="Phobius"/>
    </source>
</evidence>
<feature type="transmembrane region" description="Helical" evidence="10">
    <location>
        <begin position="383"/>
        <end position="402"/>
    </location>
</feature>
<dbReference type="InterPro" id="IPR036259">
    <property type="entry name" value="MFS_trans_sf"/>
</dbReference>
<dbReference type="FunFam" id="1.20.1720.10:FF:000012">
    <property type="entry name" value="MFS toxin efflux pump (AflT)"/>
    <property type="match status" value="1"/>
</dbReference>
<sequence>MAPSHASVSEAEKERPANRDGADEKVHGTADKPDEAAADQANQLTLHPTAASLPAGSPVAQTQTREDGTEYPTGAKLAAISLALCLAVFLVALDNSIIATAIPKITDQFHSLQDVGWYGSAYLLTTAALQLLFGKFYKFFSIKWVFLSSIVIFELGSLICGVANNSLALIMGRAVAGIGSAALFSGALIILAYSVPLAKRPLYSGLIGGMYGIASVAGPLLGGAFTDEATWRWCFFINLPIGAVSFVVIVLFFPDPRRKMNKDPWGERIRQFDPVGTAIFMPAIICLLLALQWGGTTYAWSSWRVVLLFVVFAVLLAAFLLAQWRGGEYATVPPRIFFKRTVWAAGFFAFCIGSAFLGAVYFLPLWFQSVKGASAVTSGIMNLPMLISCVVLSLLAGVVVSAVGYYTPFMLAGSVCVTVGFGLLTTFRPDTPQPVWIGYQVLAGAGVGMAMQQPMMAVQVVLDIADVPTGTALVVFLQTLGGALFVSIGQTVFSNSLVQYIRAYVPAVDPAAVLALGATAVQSSVDPADLPGVTRAYNDALTRTFVAFCGVAAVSIVGAAAIEWKSVKGKKVEVGVA</sequence>
<keyword evidence="13" id="KW-1185">Reference proteome</keyword>
<comment type="similarity">
    <text evidence="2">Belongs to the major facilitator superfamily. TCR/Tet family.</text>
</comment>
<feature type="transmembrane region" description="Helical" evidence="10">
    <location>
        <begin position="274"/>
        <end position="295"/>
    </location>
</feature>
<dbReference type="PANTHER" id="PTHR23501">
    <property type="entry name" value="MAJOR FACILITATOR SUPERFAMILY"/>
    <property type="match status" value="1"/>
</dbReference>
<feature type="transmembrane region" description="Helical" evidence="10">
    <location>
        <begin position="409"/>
        <end position="427"/>
    </location>
</feature>
<organism evidence="12 13">
    <name type="scientific">Phyllachora maydis</name>
    <dbReference type="NCBI Taxonomy" id="1825666"/>
    <lineage>
        <taxon>Eukaryota</taxon>
        <taxon>Fungi</taxon>
        <taxon>Dikarya</taxon>
        <taxon>Ascomycota</taxon>
        <taxon>Pezizomycotina</taxon>
        <taxon>Sordariomycetes</taxon>
        <taxon>Sordariomycetidae</taxon>
        <taxon>Phyllachorales</taxon>
        <taxon>Phyllachoraceae</taxon>
        <taxon>Phyllachora</taxon>
    </lineage>
</organism>
<dbReference type="GO" id="GO:0005886">
    <property type="term" value="C:plasma membrane"/>
    <property type="evidence" value="ECO:0007669"/>
    <property type="project" value="UniProtKB-SubCell"/>
</dbReference>
<dbReference type="FunFam" id="1.20.1250.20:FF:000196">
    <property type="entry name" value="MFS toxin efflux pump (AflT)"/>
    <property type="match status" value="1"/>
</dbReference>
<dbReference type="SUPFAM" id="SSF103473">
    <property type="entry name" value="MFS general substrate transporter"/>
    <property type="match status" value="2"/>
</dbReference>